<dbReference type="SMR" id="A0A1B1BHR4"/>
<dbReference type="InterPro" id="IPR027268">
    <property type="entry name" value="Peptidase_M4/M1_CTD_sf"/>
</dbReference>
<dbReference type="Gene3D" id="3.10.170.10">
    <property type="match status" value="1"/>
</dbReference>
<dbReference type="SUPFAM" id="SSF55486">
    <property type="entry name" value="Metalloproteases ('zincins'), catalytic domain"/>
    <property type="match status" value="1"/>
</dbReference>
<keyword evidence="12" id="KW-1185">Reference proteome</keyword>
<name>A0A1B1BHR4_9MICO</name>
<feature type="active site" evidence="7">
    <location>
        <position position="184"/>
    </location>
</feature>
<dbReference type="Proteomes" id="UP000092582">
    <property type="component" value="Chromosome 1"/>
</dbReference>
<evidence type="ECO:0000256" key="3">
    <source>
        <dbReference type="ARBA" id="ARBA00022723"/>
    </source>
</evidence>
<evidence type="ECO:0000256" key="2">
    <source>
        <dbReference type="ARBA" id="ARBA00022670"/>
    </source>
</evidence>
<comment type="function">
    <text evidence="8">Extracellular zinc metalloprotease.</text>
</comment>
<dbReference type="PRINTS" id="PR00730">
    <property type="entry name" value="THERMOLYSIN"/>
</dbReference>
<comment type="similarity">
    <text evidence="1 8">Belongs to the peptidase M4 family.</text>
</comment>
<evidence type="ECO:0000259" key="9">
    <source>
        <dbReference type="Pfam" id="PF01447"/>
    </source>
</evidence>
<evidence type="ECO:0000259" key="10">
    <source>
        <dbReference type="Pfam" id="PF02868"/>
    </source>
</evidence>
<keyword evidence="3" id="KW-0479">Metal-binding</keyword>
<proteinExistence type="inferred from homology"/>
<feature type="active site" description="Proton donor" evidence="7">
    <location>
        <position position="285"/>
    </location>
</feature>
<keyword evidence="6 8" id="KW-0482">Metalloprotease</keyword>
<comment type="cofactor">
    <cofactor evidence="8">
        <name>Zn(2+)</name>
        <dbReference type="ChEBI" id="CHEBI:29105"/>
    </cofactor>
</comment>
<keyword evidence="2 8" id="KW-0645">Protease</keyword>
<evidence type="ECO:0000256" key="5">
    <source>
        <dbReference type="ARBA" id="ARBA00022833"/>
    </source>
</evidence>
<keyword evidence="8" id="KW-0964">Secreted</keyword>
<dbReference type="KEGG" id="cart:PA27867_1080"/>
<keyword evidence="5 8" id="KW-0862">Zinc</keyword>
<dbReference type="OrthoDB" id="291295at2"/>
<dbReference type="GO" id="GO:0006508">
    <property type="term" value="P:proteolysis"/>
    <property type="evidence" value="ECO:0007669"/>
    <property type="project" value="UniProtKB-KW"/>
</dbReference>
<comment type="subcellular location">
    <subcellularLocation>
        <location evidence="8">Secreted</location>
    </subcellularLocation>
</comment>
<dbReference type="STRING" id="670052.PA27867_1080"/>
<dbReference type="AlphaFoldDB" id="A0A1B1BHR4"/>
<evidence type="ECO:0000256" key="4">
    <source>
        <dbReference type="ARBA" id="ARBA00022801"/>
    </source>
</evidence>
<evidence type="ECO:0000313" key="11">
    <source>
        <dbReference type="EMBL" id="ANP72046.1"/>
    </source>
</evidence>
<dbReference type="RefSeq" id="WP_066594240.1">
    <property type="nucleotide sequence ID" value="NZ_CP016282.1"/>
</dbReference>
<dbReference type="InterPro" id="IPR001570">
    <property type="entry name" value="Peptidase_M4_C_domain"/>
</dbReference>
<dbReference type="EC" id="3.4.24.-" evidence="8"/>
<dbReference type="InterPro" id="IPR013856">
    <property type="entry name" value="Peptidase_M4_domain"/>
</dbReference>
<accession>A0A1B1BHR4</accession>
<organism evidence="11 12">
    <name type="scientific">Cryobacterium arcticum</name>
    <dbReference type="NCBI Taxonomy" id="670052"/>
    <lineage>
        <taxon>Bacteria</taxon>
        <taxon>Bacillati</taxon>
        <taxon>Actinomycetota</taxon>
        <taxon>Actinomycetes</taxon>
        <taxon>Micrococcales</taxon>
        <taxon>Microbacteriaceae</taxon>
        <taxon>Cryobacterium</taxon>
    </lineage>
</organism>
<dbReference type="PANTHER" id="PTHR43579">
    <property type="match status" value="1"/>
</dbReference>
<evidence type="ECO:0000313" key="12">
    <source>
        <dbReference type="Proteomes" id="UP000092582"/>
    </source>
</evidence>
<evidence type="ECO:0000256" key="7">
    <source>
        <dbReference type="PIRSR" id="PIRSR623612-1"/>
    </source>
</evidence>
<evidence type="ECO:0000256" key="6">
    <source>
        <dbReference type="ARBA" id="ARBA00023049"/>
    </source>
</evidence>
<dbReference type="InterPro" id="IPR052759">
    <property type="entry name" value="Metalloprotease_M4"/>
</dbReference>
<dbReference type="PANTHER" id="PTHR43579:SF1">
    <property type="entry name" value="NEUTRAL METALLOPROTEINASE"/>
    <property type="match status" value="1"/>
</dbReference>
<reference evidence="11 12" key="1">
    <citation type="submission" date="2016-06" db="EMBL/GenBank/DDBJ databases">
        <title>Genome sequencing of Cryobacterium arcticum PAMC 27867.</title>
        <authorList>
            <person name="Lee J."/>
            <person name="Kim O.-S."/>
        </authorList>
    </citation>
    <scope>NUCLEOTIDE SEQUENCE [LARGE SCALE GENOMIC DNA]</scope>
    <source>
        <strain evidence="11 12">PAMC 27867</strain>
    </source>
</reference>
<evidence type="ECO:0000256" key="8">
    <source>
        <dbReference type="RuleBase" id="RU366073"/>
    </source>
</evidence>
<gene>
    <name evidence="11" type="ORF">PA27867_1080</name>
</gene>
<dbReference type="Gene3D" id="1.10.390.10">
    <property type="entry name" value="Neutral Protease Domain 2"/>
    <property type="match status" value="1"/>
</dbReference>
<dbReference type="CDD" id="cd09597">
    <property type="entry name" value="M4_TLP"/>
    <property type="match status" value="1"/>
</dbReference>
<dbReference type="Pfam" id="PF01447">
    <property type="entry name" value="Peptidase_M4"/>
    <property type="match status" value="1"/>
</dbReference>
<dbReference type="EMBL" id="CP016282">
    <property type="protein sequence ID" value="ANP72046.1"/>
    <property type="molecule type" value="Genomic_DNA"/>
</dbReference>
<dbReference type="Pfam" id="PF02868">
    <property type="entry name" value="Peptidase_M4_C"/>
    <property type="match status" value="1"/>
</dbReference>
<dbReference type="GO" id="GO:0005576">
    <property type="term" value="C:extracellular region"/>
    <property type="evidence" value="ECO:0007669"/>
    <property type="project" value="UniProtKB-SubCell"/>
</dbReference>
<dbReference type="PATRIC" id="fig|670052.7.peg.1119"/>
<dbReference type="InterPro" id="IPR023612">
    <property type="entry name" value="Peptidase_M4"/>
</dbReference>
<sequence>MTGTDHTQSPVPFIQPVRCGIVPPYILARLAEAEDPRFSVASEAAKRSLGLDAPLRGLRATERRTTALPRPSARAVPGVIHRTISDALHLQTLPGRVVRTEGQPPVADVAVNEAYAGLGDTHDLFWRRYQRDSIDGRGLPLDATVHYGREYDNAFWDGERMVFGDGDGEVFNRFTISLSVIAHELTHGVTQFSANLAYQGQSGALNESVSDVFGALVEQFAAGQGAASASWLIGAGLFTEQVQGQALRSMKAPGTAYDDDVLGADPQPASMSGYVETEEDYGGVHLNSGIPNRAFYLVAEALGGNAWEAPGQIWYDTLTGSGLTSTIDFAGFARATATAASARYGHGSVEHDAVLAGWDGVGVTLGPLRAAS</sequence>
<dbReference type="GO" id="GO:0046872">
    <property type="term" value="F:metal ion binding"/>
    <property type="evidence" value="ECO:0007669"/>
    <property type="project" value="UniProtKB-UniRule"/>
</dbReference>
<feature type="domain" description="Peptidase M4 C-terminal" evidence="10">
    <location>
        <begin position="194"/>
        <end position="363"/>
    </location>
</feature>
<keyword evidence="4 8" id="KW-0378">Hydrolase</keyword>
<evidence type="ECO:0000256" key="1">
    <source>
        <dbReference type="ARBA" id="ARBA00009388"/>
    </source>
</evidence>
<feature type="domain" description="Peptidase M4" evidence="9">
    <location>
        <begin position="112"/>
        <end position="191"/>
    </location>
</feature>
<protein>
    <recommendedName>
        <fullName evidence="8">Neutral metalloproteinase</fullName>
        <ecNumber evidence="8">3.4.24.-</ecNumber>
    </recommendedName>
</protein>
<dbReference type="GO" id="GO:0004222">
    <property type="term" value="F:metalloendopeptidase activity"/>
    <property type="evidence" value="ECO:0007669"/>
    <property type="project" value="UniProtKB-UniRule"/>
</dbReference>